<dbReference type="PANTHER" id="PTHR16138:SF7">
    <property type="entry name" value="PALMITOYL-PROTEIN THIOESTERASE ABHD10, MITOCHONDRIAL"/>
    <property type="match status" value="1"/>
</dbReference>
<gene>
    <name evidence="13" type="ORF">FHS75_001873</name>
</gene>
<dbReference type="EMBL" id="JACBZF010000003">
    <property type="protein sequence ID" value="NYH95544.1"/>
    <property type="molecule type" value="Genomic_DNA"/>
</dbReference>
<dbReference type="InterPro" id="IPR052382">
    <property type="entry name" value="ABHD10_acyl-thioesterase"/>
</dbReference>
<name>A0A7Y9XVX0_9SPHN</name>
<feature type="domain" description="AB hydrolase-1" evidence="12">
    <location>
        <begin position="27"/>
        <end position="207"/>
    </location>
</feature>
<dbReference type="Gene3D" id="3.40.50.1820">
    <property type="entry name" value="alpha/beta hydrolase"/>
    <property type="match status" value="1"/>
</dbReference>
<evidence type="ECO:0000256" key="10">
    <source>
        <dbReference type="ARBA" id="ARBA00047409"/>
    </source>
</evidence>
<accession>A0A7Y9XVX0</accession>
<evidence type="ECO:0000256" key="9">
    <source>
        <dbReference type="ARBA" id="ARBA00046047"/>
    </source>
</evidence>
<evidence type="ECO:0000256" key="8">
    <source>
        <dbReference type="ARBA" id="ARBA00042704"/>
    </source>
</evidence>
<evidence type="ECO:0000256" key="4">
    <source>
        <dbReference type="ARBA" id="ARBA00039132"/>
    </source>
</evidence>
<dbReference type="RefSeq" id="WP_179407466.1">
    <property type="nucleotide sequence ID" value="NZ_BMGF01000003.1"/>
</dbReference>
<evidence type="ECO:0000256" key="5">
    <source>
        <dbReference type="ARBA" id="ARBA00039314"/>
    </source>
</evidence>
<dbReference type="EC" id="3.1.2.22" evidence="1"/>
<keyword evidence="2" id="KW-0378">Hydrolase</keyword>
<evidence type="ECO:0000256" key="6">
    <source>
        <dbReference type="ARBA" id="ARBA00041520"/>
    </source>
</evidence>
<dbReference type="Pfam" id="PF12697">
    <property type="entry name" value="Abhydrolase_6"/>
    <property type="match status" value="1"/>
</dbReference>
<keyword evidence="14" id="KW-1185">Reference proteome</keyword>
<dbReference type="PANTHER" id="PTHR16138">
    <property type="entry name" value="MYCOPHENOLIC ACID ACYL-GLUCURONIDE ESTERASE, MITOCHONDRIAL"/>
    <property type="match status" value="1"/>
</dbReference>
<comment type="catalytic activity">
    <reaction evidence="11">
        <text>mycophenolic acid O-acyl-beta-D-glucuronide + H2O = mycophenolate + D-glucuronate + H(+)</text>
        <dbReference type="Rhea" id="RHEA:34179"/>
        <dbReference type="ChEBI" id="CHEBI:15377"/>
        <dbReference type="ChEBI" id="CHEBI:15378"/>
        <dbReference type="ChEBI" id="CHEBI:58720"/>
        <dbReference type="ChEBI" id="CHEBI:62932"/>
        <dbReference type="ChEBI" id="CHEBI:66982"/>
        <dbReference type="EC" id="3.1.1.93"/>
    </reaction>
    <physiologicalReaction direction="left-to-right" evidence="11">
        <dbReference type="Rhea" id="RHEA:34180"/>
    </physiologicalReaction>
</comment>
<sequence length="248" mass="26523">MTELAFHEMPDGRRIAYRLLTGVGPAIVFLPGYKSDMAGGKATALFEWAQDKGRACLLLDYSGCGQSGGDFADGTLSRWRDEVLALVEAHCDGPVILAGSSMGGWLMLLAALALPPGKVAGMIGIAAAPDFTEWGFDRAQAALLKRGKAIHEENPYGPEPTPTYPGFWADGQEQLLLGQEIALDCPVRLLHGQADADVPWEVSLKLAAALHSSNVQATFIKDGDHRLSRDQDIALLLRTVETLVAEAA</sequence>
<evidence type="ECO:0000313" key="13">
    <source>
        <dbReference type="EMBL" id="NYH95544.1"/>
    </source>
</evidence>
<comment type="caution">
    <text evidence="13">The sequence shown here is derived from an EMBL/GenBank/DDBJ whole genome shotgun (WGS) entry which is preliminary data.</text>
</comment>
<evidence type="ECO:0000256" key="7">
    <source>
        <dbReference type="ARBA" id="ARBA00042645"/>
    </source>
</evidence>
<dbReference type="GO" id="GO:0102390">
    <property type="term" value="F:mycophenolic acid acyl-glucuronide esterase activity"/>
    <property type="evidence" value="ECO:0007669"/>
    <property type="project" value="UniProtKB-EC"/>
</dbReference>
<evidence type="ECO:0000256" key="1">
    <source>
        <dbReference type="ARBA" id="ARBA00012423"/>
    </source>
</evidence>
<evidence type="ECO:0000259" key="12">
    <source>
        <dbReference type="Pfam" id="PF12697"/>
    </source>
</evidence>
<protein>
    <recommendedName>
        <fullName evidence="5">Palmitoyl-protein thioesterase ABHD10, mitochondrial</fullName>
        <ecNumber evidence="4">3.1.1.93</ecNumber>
        <ecNumber evidence="1">3.1.2.22</ecNumber>
    </recommendedName>
    <alternativeName>
        <fullName evidence="7">Acyl-protein thioesterase ABHD10</fullName>
    </alternativeName>
    <alternativeName>
        <fullName evidence="8">Alpha/beta hydrolase domain-containing protein 10</fullName>
    </alternativeName>
    <alternativeName>
        <fullName evidence="6">Mycophenolic acid acyl-glucuronide esterase, mitochondrial</fullName>
    </alternativeName>
</protein>
<evidence type="ECO:0000256" key="2">
    <source>
        <dbReference type="ARBA" id="ARBA00022801"/>
    </source>
</evidence>
<comment type="catalytic activity">
    <reaction evidence="10">
        <text>S-hexadecanoyl-L-cysteinyl-[protein] + H2O = L-cysteinyl-[protein] + hexadecanoate + H(+)</text>
        <dbReference type="Rhea" id="RHEA:19233"/>
        <dbReference type="Rhea" id="RHEA-COMP:10131"/>
        <dbReference type="Rhea" id="RHEA-COMP:11032"/>
        <dbReference type="ChEBI" id="CHEBI:7896"/>
        <dbReference type="ChEBI" id="CHEBI:15377"/>
        <dbReference type="ChEBI" id="CHEBI:15378"/>
        <dbReference type="ChEBI" id="CHEBI:29950"/>
        <dbReference type="ChEBI" id="CHEBI:74151"/>
        <dbReference type="EC" id="3.1.2.22"/>
    </reaction>
    <physiologicalReaction direction="left-to-right" evidence="10">
        <dbReference type="Rhea" id="RHEA:19234"/>
    </physiologicalReaction>
</comment>
<dbReference type="SUPFAM" id="SSF53474">
    <property type="entry name" value="alpha/beta-Hydrolases"/>
    <property type="match status" value="1"/>
</dbReference>
<evidence type="ECO:0000256" key="11">
    <source>
        <dbReference type="ARBA" id="ARBA00047972"/>
    </source>
</evidence>
<proteinExistence type="predicted"/>
<dbReference type="AlphaFoldDB" id="A0A7Y9XVX0"/>
<dbReference type="EC" id="3.1.1.93" evidence="4"/>
<dbReference type="InterPro" id="IPR000073">
    <property type="entry name" value="AB_hydrolase_1"/>
</dbReference>
<reference evidence="13 14" key="1">
    <citation type="submission" date="2020-07" db="EMBL/GenBank/DDBJ databases">
        <title>Genomic Encyclopedia of Type Strains, Phase IV (KMG-IV): sequencing the most valuable type-strain genomes for metagenomic binning, comparative biology and taxonomic classification.</title>
        <authorList>
            <person name="Goeker M."/>
        </authorList>
    </citation>
    <scope>NUCLEOTIDE SEQUENCE [LARGE SCALE GENOMIC DNA]</scope>
    <source>
        <strain evidence="13 14">DSM 29043</strain>
    </source>
</reference>
<evidence type="ECO:0000313" key="14">
    <source>
        <dbReference type="Proteomes" id="UP000522081"/>
    </source>
</evidence>
<dbReference type="GO" id="GO:0008474">
    <property type="term" value="F:palmitoyl-(protein) hydrolase activity"/>
    <property type="evidence" value="ECO:0007669"/>
    <property type="project" value="UniProtKB-EC"/>
</dbReference>
<keyword evidence="3" id="KW-0809">Transit peptide</keyword>
<comment type="function">
    <text evidence="9">Acts as an acyl-protein thioesterase that hydrolyzes fatty acids from acylated residues in proteins. Regulates the mitochondrial S-depalmitoylation of the nucleophilic active site residue of peroxiredoxin-5/PRDX5, a key antioxidant protein, therefore modulating mitochondrial antioxidant ability. Also catalyzes the deglucuronidation of mycophenolic acid acyl-glucuronide, an active metabolite of the immunosuppressant drug mycophenolate.</text>
</comment>
<dbReference type="InterPro" id="IPR029058">
    <property type="entry name" value="AB_hydrolase_fold"/>
</dbReference>
<organism evidence="13 14">
    <name type="scientific">Novosphingobium marinum</name>
    <dbReference type="NCBI Taxonomy" id="1514948"/>
    <lineage>
        <taxon>Bacteria</taxon>
        <taxon>Pseudomonadati</taxon>
        <taxon>Pseudomonadota</taxon>
        <taxon>Alphaproteobacteria</taxon>
        <taxon>Sphingomonadales</taxon>
        <taxon>Sphingomonadaceae</taxon>
        <taxon>Novosphingobium</taxon>
    </lineage>
</organism>
<evidence type="ECO:0000256" key="3">
    <source>
        <dbReference type="ARBA" id="ARBA00022946"/>
    </source>
</evidence>
<dbReference type="Proteomes" id="UP000522081">
    <property type="component" value="Unassembled WGS sequence"/>
</dbReference>